<keyword evidence="3" id="KW-1185">Reference proteome</keyword>
<accession>A0ABW0C3U6</accession>
<sequence length="129" mass="14563">MNIKNLLVLKKYALLISIGYTVSLLALSLLTLDFDKIEDLVPSFSDKIFHFGAYALLTLVWFYTLTAHFNFTKIKALRIVTSASIAFGTIIEVLQKELTNTRTFDWYDVTANMGGVVIAASIVLFYKKK</sequence>
<keyword evidence="1" id="KW-1133">Transmembrane helix</keyword>
<keyword evidence="1" id="KW-0812">Transmembrane</keyword>
<gene>
    <name evidence="2" type="ORF">ACFPH8_04580</name>
</gene>
<feature type="transmembrane region" description="Helical" evidence="1">
    <location>
        <begin position="51"/>
        <end position="69"/>
    </location>
</feature>
<protein>
    <submittedName>
        <fullName evidence="2">VanZ family protein</fullName>
    </submittedName>
</protein>
<reference evidence="3" key="1">
    <citation type="journal article" date="2019" name="Int. J. Syst. Evol. Microbiol.">
        <title>The Global Catalogue of Microorganisms (GCM) 10K type strain sequencing project: providing services to taxonomists for standard genome sequencing and annotation.</title>
        <authorList>
            <consortium name="The Broad Institute Genomics Platform"/>
            <consortium name="The Broad Institute Genome Sequencing Center for Infectious Disease"/>
            <person name="Wu L."/>
            <person name="Ma J."/>
        </authorList>
    </citation>
    <scope>NUCLEOTIDE SEQUENCE [LARGE SCALE GENOMIC DNA]</scope>
    <source>
        <strain evidence="3">JCM 17978</strain>
    </source>
</reference>
<dbReference type="Proteomes" id="UP001596162">
    <property type="component" value="Unassembled WGS sequence"/>
</dbReference>
<dbReference type="PANTHER" id="PTHR28008">
    <property type="entry name" value="DOMAIN PROTEIN, PUTATIVE (AFU_ORTHOLOGUE AFUA_3G10980)-RELATED"/>
    <property type="match status" value="1"/>
</dbReference>
<dbReference type="PANTHER" id="PTHR28008:SF1">
    <property type="entry name" value="DOMAIN PROTEIN, PUTATIVE (AFU_ORTHOLOGUE AFUA_3G10980)-RELATED"/>
    <property type="match status" value="1"/>
</dbReference>
<feature type="transmembrane region" description="Helical" evidence="1">
    <location>
        <begin position="76"/>
        <end position="94"/>
    </location>
</feature>
<dbReference type="NCBIfam" id="NF037970">
    <property type="entry name" value="vanZ_1"/>
    <property type="match status" value="1"/>
</dbReference>
<dbReference type="EMBL" id="JBHSLA010000001">
    <property type="protein sequence ID" value="MFC5194599.1"/>
    <property type="molecule type" value="Genomic_DNA"/>
</dbReference>
<evidence type="ECO:0000256" key="1">
    <source>
        <dbReference type="SAM" id="Phobius"/>
    </source>
</evidence>
<comment type="caution">
    <text evidence="2">The sequence shown here is derived from an EMBL/GenBank/DDBJ whole genome shotgun (WGS) entry which is preliminary data.</text>
</comment>
<evidence type="ECO:0000313" key="3">
    <source>
        <dbReference type="Proteomes" id="UP001596162"/>
    </source>
</evidence>
<dbReference type="RefSeq" id="WP_376858836.1">
    <property type="nucleotide sequence ID" value="NZ_JBHSLA010000001.1"/>
</dbReference>
<evidence type="ECO:0000313" key="2">
    <source>
        <dbReference type="EMBL" id="MFC5194599.1"/>
    </source>
</evidence>
<feature type="transmembrane region" description="Helical" evidence="1">
    <location>
        <begin position="106"/>
        <end position="126"/>
    </location>
</feature>
<keyword evidence="1" id="KW-0472">Membrane</keyword>
<feature type="transmembrane region" description="Helical" evidence="1">
    <location>
        <begin position="12"/>
        <end position="31"/>
    </location>
</feature>
<name>A0ABW0C3U6_9FLAO</name>
<proteinExistence type="predicted"/>
<organism evidence="2 3">
    <name type="scientific">Bizionia hallyeonensis</name>
    <dbReference type="NCBI Taxonomy" id="1123757"/>
    <lineage>
        <taxon>Bacteria</taxon>
        <taxon>Pseudomonadati</taxon>
        <taxon>Bacteroidota</taxon>
        <taxon>Flavobacteriia</taxon>
        <taxon>Flavobacteriales</taxon>
        <taxon>Flavobacteriaceae</taxon>
        <taxon>Bizionia</taxon>
    </lineage>
</organism>